<dbReference type="Pfam" id="PF00732">
    <property type="entry name" value="GMC_oxred_N"/>
    <property type="match status" value="1"/>
</dbReference>
<dbReference type="SUPFAM" id="SSF51905">
    <property type="entry name" value="FAD/NAD(P)-binding domain"/>
    <property type="match status" value="1"/>
</dbReference>
<keyword evidence="13" id="KW-1185">Reference proteome</keyword>
<evidence type="ECO:0000256" key="8">
    <source>
        <dbReference type="SAM" id="MobiDB-lite"/>
    </source>
</evidence>
<dbReference type="Proteomes" id="UP000008837">
    <property type="component" value="Unassembled WGS sequence"/>
</dbReference>
<dbReference type="Pfam" id="PF05199">
    <property type="entry name" value="GMC_oxred_C"/>
    <property type="match status" value="1"/>
</dbReference>
<dbReference type="InterPro" id="IPR027424">
    <property type="entry name" value="Glucose_Oxidase_domain_2"/>
</dbReference>
<feature type="region of interest" description="Disordered" evidence="8">
    <location>
        <begin position="629"/>
        <end position="673"/>
    </location>
</feature>
<gene>
    <name evidence="12" type="ORF">MGL_0751</name>
</gene>
<comment type="similarity">
    <text evidence="2">Belongs to the GMC oxidoreductase family.</text>
</comment>
<organism evidence="12 13">
    <name type="scientific">Malassezia globosa (strain ATCC MYA-4612 / CBS 7966)</name>
    <name type="common">Dandruff-associated fungus</name>
    <dbReference type="NCBI Taxonomy" id="425265"/>
    <lineage>
        <taxon>Eukaryota</taxon>
        <taxon>Fungi</taxon>
        <taxon>Dikarya</taxon>
        <taxon>Basidiomycota</taxon>
        <taxon>Ustilaginomycotina</taxon>
        <taxon>Malasseziomycetes</taxon>
        <taxon>Malasseziales</taxon>
        <taxon>Malasseziaceae</taxon>
        <taxon>Malassezia</taxon>
    </lineage>
</organism>
<feature type="binding site" evidence="7">
    <location>
        <position position="136"/>
    </location>
    <ligand>
        <name>FAD</name>
        <dbReference type="ChEBI" id="CHEBI:57692"/>
    </ligand>
</feature>
<dbReference type="STRING" id="425265.A8PUR2"/>
<dbReference type="Gene3D" id="3.30.560.10">
    <property type="entry name" value="Glucose Oxidase, domain 3"/>
    <property type="match status" value="1"/>
</dbReference>
<dbReference type="AlphaFoldDB" id="A8PUR2"/>
<evidence type="ECO:0000313" key="12">
    <source>
        <dbReference type="EMBL" id="EDP44944.1"/>
    </source>
</evidence>
<evidence type="ECO:0000313" key="13">
    <source>
        <dbReference type="Proteomes" id="UP000008837"/>
    </source>
</evidence>
<dbReference type="GO" id="GO:0016614">
    <property type="term" value="F:oxidoreductase activity, acting on CH-OH group of donors"/>
    <property type="evidence" value="ECO:0007669"/>
    <property type="project" value="InterPro"/>
</dbReference>
<dbReference type="SUPFAM" id="SSF54373">
    <property type="entry name" value="FAD-linked reductases, C-terminal domain"/>
    <property type="match status" value="1"/>
</dbReference>
<feature type="binding site" evidence="7">
    <location>
        <position position="287"/>
    </location>
    <ligand>
        <name>FAD</name>
        <dbReference type="ChEBI" id="CHEBI:57692"/>
    </ligand>
</feature>
<proteinExistence type="inferred from homology"/>
<evidence type="ECO:0000256" key="9">
    <source>
        <dbReference type="SAM" id="Phobius"/>
    </source>
</evidence>
<dbReference type="RefSeq" id="XP_001732158.1">
    <property type="nucleotide sequence ID" value="XM_001732106.1"/>
</dbReference>
<comment type="caution">
    <text evidence="12">The sequence shown here is derived from an EMBL/GenBank/DDBJ whole genome shotgun (WGS) entry which is preliminary data.</text>
</comment>
<dbReference type="KEGG" id="mgl:MGL_0751"/>
<dbReference type="PANTHER" id="PTHR11552:SF218">
    <property type="entry name" value="GLUCOSE-METHANOL-CHOLINE OXIDOREDUCTASE N-TERMINAL DOMAIN-CONTAINING PROTEIN"/>
    <property type="match status" value="1"/>
</dbReference>
<dbReference type="VEuPathDB" id="FungiDB:MGL_0751"/>
<dbReference type="InterPro" id="IPR007867">
    <property type="entry name" value="GMC_OxRtase_C"/>
</dbReference>
<comment type="cofactor">
    <cofactor evidence="1 7">
        <name>FAD</name>
        <dbReference type="ChEBI" id="CHEBI:57692"/>
    </cofactor>
</comment>
<dbReference type="InterPro" id="IPR000172">
    <property type="entry name" value="GMC_OxRdtase_N"/>
</dbReference>
<evidence type="ECO:0000256" key="4">
    <source>
        <dbReference type="ARBA" id="ARBA00022827"/>
    </source>
</evidence>
<dbReference type="GeneID" id="5856464"/>
<dbReference type="InterPro" id="IPR036188">
    <property type="entry name" value="FAD/NAD-bd_sf"/>
</dbReference>
<keyword evidence="9" id="KW-0472">Membrane</keyword>
<dbReference type="InParanoid" id="A8PUR2"/>
<reference evidence="12 13" key="1">
    <citation type="journal article" date="2007" name="Proc. Natl. Acad. Sci. U.S.A.">
        <title>Dandruff-associated Malassezia genomes reveal convergent and divergent virulence traits shared with plant and human fungal pathogens.</title>
        <authorList>
            <person name="Xu J."/>
            <person name="Saunders C.W."/>
            <person name="Hu P."/>
            <person name="Grant R.A."/>
            <person name="Boekhout T."/>
            <person name="Kuramae E.E."/>
            <person name="Kronstad J.W."/>
            <person name="Deangelis Y.M."/>
            <person name="Reeder N.L."/>
            <person name="Johnstone K.R."/>
            <person name="Leland M."/>
            <person name="Fieno A.M."/>
            <person name="Begley W.M."/>
            <person name="Sun Y."/>
            <person name="Lacey M.P."/>
            <person name="Chaudhary T."/>
            <person name="Keough T."/>
            <person name="Chu L."/>
            <person name="Sears R."/>
            <person name="Yuan B."/>
            <person name="Dawson T.L.Jr."/>
        </authorList>
    </citation>
    <scope>NUCLEOTIDE SEQUENCE [LARGE SCALE GENOMIC DNA]</scope>
    <source>
        <strain evidence="13">ATCC MYA-4612 / CBS 7966</strain>
    </source>
</reference>
<feature type="chain" id="PRO_5002727089" description="Glucose-methanol-choline oxidoreductase N-terminal domain-containing protein" evidence="10">
    <location>
        <begin position="23"/>
        <end position="703"/>
    </location>
</feature>
<feature type="active site" description="Proton donor" evidence="6">
    <location>
        <position position="563"/>
    </location>
</feature>
<dbReference type="OrthoDB" id="269227at2759"/>
<evidence type="ECO:0000256" key="1">
    <source>
        <dbReference type="ARBA" id="ARBA00001974"/>
    </source>
</evidence>
<dbReference type="Gene3D" id="3.50.50.60">
    <property type="entry name" value="FAD/NAD(P)-binding domain"/>
    <property type="match status" value="1"/>
</dbReference>
<sequence>MLGVTPFLLVLVALVASAVVSASDVSVARLSRELRKRDTASTDASEFNGKTFDYVIIGGGLAGLVVASRLTENPNITVAVIEAGTSGTAKNESEKILPPAANLYNSPGQTYMNWHYKTVPQPQLNNRVAPWPRGKVLGGSSAINGLYYVRHSVHEQDAWGDMIGAKDLWGWDNMYRAMKKSEAFTAPLDSVAQIDQISPNPDSHGMNGPINSTWPAVTYDCVGAFVNASSSVATPHAKDPYGGTNLGTYVATLNINPSNWTRSFARTGYYDPYVYRSNLHVLTRHLVTKIEFDTSGKQIKATDVKFKSDPNSDEYTVKAGREVIVSGGAINTPQILQLSGIGDKNFLKSKGIDVVLESPAVGYNLQDHISGGVEWHPKDSTKMPPSDTNESKEVNSYTNNGVAYVNGSQVLKDQWNSYIDQVKGNKSKAVDAYNGTDAAKKGYDLTYSTVLGVIQKNVATIEMLFSMAFGQVQVQSALQHAFSRGHVLVNSNDPFQAPDIDPRYFEQSSDLDMLRGAFKLAREVGQAQPLNSFLDQETHPGTNVTSDQDWDNFIRDRVGTEYHPSGTAAMLPQDKGGVVDKNLMVYGTSNLRVIDASVVPFVVASHFMSLVYGVAEVGAEVVLDAYKQSNSGGDGEKKDNGNAKDADGHSGGAASAGAKNSTGKSDSDNNAQDASSTLYTSSKVYSTILMSVVVAFFTFYISF</sequence>
<evidence type="ECO:0000256" key="5">
    <source>
        <dbReference type="ARBA" id="ARBA00023002"/>
    </source>
</evidence>
<name>A8PUR2_MALGO</name>
<feature type="domain" description="Glucose-methanol-choline oxidoreductase N-terminal" evidence="11">
    <location>
        <begin position="328"/>
        <end position="342"/>
    </location>
</feature>
<accession>A8PUR2</accession>
<evidence type="ECO:0000256" key="6">
    <source>
        <dbReference type="PIRSR" id="PIRSR000137-1"/>
    </source>
</evidence>
<feature type="signal peptide" evidence="10">
    <location>
        <begin position="1"/>
        <end position="22"/>
    </location>
</feature>
<dbReference type="PANTHER" id="PTHR11552">
    <property type="entry name" value="GLUCOSE-METHANOL-CHOLINE GMC OXIDOREDUCTASE"/>
    <property type="match status" value="1"/>
</dbReference>
<evidence type="ECO:0000256" key="7">
    <source>
        <dbReference type="PIRSR" id="PIRSR000137-2"/>
    </source>
</evidence>
<keyword evidence="9" id="KW-0812">Transmembrane</keyword>
<keyword evidence="10" id="KW-0732">Signal</keyword>
<dbReference type="InterPro" id="IPR012132">
    <property type="entry name" value="GMC_OxRdtase"/>
</dbReference>
<dbReference type="PROSITE" id="PS00624">
    <property type="entry name" value="GMC_OXRED_2"/>
    <property type="match status" value="1"/>
</dbReference>
<protein>
    <recommendedName>
        <fullName evidence="11">Glucose-methanol-choline oxidoreductase N-terminal domain-containing protein</fullName>
    </recommendedName>
</protein>
<dbReference type="PIRSF" id="PIRSF000137">
    <property type="entry name" value="Alcohol_oxidase"/>
    <property type="match status" value="1"/>
</dbReference>
<feature type="active site" description="Proton acceptor" evidence="6">
    <location>
        <position position="606"/>
    </location>
</feature>
<keyword evidence="4 7" id="KW-0274">FAD</keyword>
<dbReference type="GO" id="GO:0050660">
    <property type="term" value="F:flavin adenine dinucleotide binding"/>
    <property type="evidence" value="ECO:0007669"/>
    <property type="project" value="InterPro"/>
</dbReference>
<keyword evidence="9" id="KW-1133">Transmembrane helix</keyword>
<keyword evidence="5" id="KW-0560">Oxidoreductase</keyword>
<dbReference type="EMBL" id="AAYY01000002">
    <property type="protein sequence ID" value="EDP44944.1"/>
    <property type="molecule type" value="Genomic_DNA"/>
</dbReference>
<dbReference type="Gene3D" id="4.10.450.10">
    <property type="entry name" value="Glucose Oxidase, domain 2"/>
    <property type="match status" value="1"/>
</dbReference>
<evidence type="ECO:0000256" key="2">
    <source>
        <dbReference type="ARBA" id="ARBA00010790"/>
    </source>
</evidence>
<evidence type="ECO:0000256" key="10">
    <source>
        <dbReference type="SAM" id="SignalP"/>
    </source>
</evidence>
<feature type="compositionally biased region" description="Basic and acidic residues" evidence="8">
    <location>
        <begin position="634"/>
        <end position="648"/>
    </location>
</feature>
<evidence type="ECO:0000259" key="11">
    <source>
        <dbReference type="PROSITE" id="PS00624"/>
    </source>
</evidence>
<dbReference type="OMA" id="NIWSASN"/>
<evidence type="ECO:0000256" key="3">
    <source>
        <dbReference type="ARBA" id="ARBA00022630"/>
    </source>
</evidence>
<feature type="region of interest" description="Disordered" evidence="8">
    <location>
        <begin position="374"/>
        <end position="394"/>
    </location>
</feature>
<keyword evidence="3" id="KW-0285">Flavoprotein</keyword>
<feature type="transmembrane region" description="Helical" evidence="9">
    <location>
        <begin position="684"/>
        <end position="702"/>
    </location>
</feature>